<accession>A0A1F5L4B4</accession>
<feature type="domain" description="Hydantoinase/oxoprolinase N-terminal" evidence="1">
    <location>
        <begin position="30"/>
        <end position="64"/>
    </location>
</feature>
<dbReference type="PANTHER" id="PTHR11365:SF23">
    <property type="entry name" value="HYPOTHETICAL 5-OXOPROLINASE (EUROFUNG)-RELATED"/>
    <property type="match status" value="1"/>
</dbReference>
<dbReference type="PANTHER" id="PTHR11365">
    <property type="entry name" value="5-OXOPROLINASE RELATED"/>
    <property type="match status" value="1"/>
</dbReference>
<organism evidence="2 3">
    <name type="scientific">Penicillium arizonense</name>
    <dbReference type="NCBI Taxonomy" id="1835702"/>
    <lineage>
        <taxon>Eukaryota</taxon>
        <taxon>Fungi</taxon>
        <taxon>Dikarya</taxon>
        <taxon>Ascomycota</taxon>
        <taxon>Pezizomycotina</taxon>
        <taxon>Eurotiomycetes</taxon>
        <taxon>Eurotiomycetidae</taxon>
        <taxon>Eurotiales</taxon>
        <taxon>Aspergillaceae</taxon>
        <taxon>Penicillium</taxon>
    </lineage>
</organism>
<name>A0A1F5L4B4_PENAI</name>
<dbReference type="OrthoDB" id="3643at2759"/>
<dbReference type="InterPro" id="IPR008040">
    <property type="entry name" value="Hydant_A_N"/>
</dbReference>
<dbReference type="Pfam" id="PF05378">
    <property type="entry name" value="Hydant_A_N"/>
    <property type="match status" value="1"/>
</dbReference>
<dbReference type="AlphaFoldDB" id="A0A1F5L4B4"/>
<dbReference type="Proteomes" id="UP000177622">
    <property type="component" value="Unassembled WGS sequence"/>
</dbReference>
<dbReference type="GO" id="GO:0017168">
    <property type="term" value="F:5-oxoprolinase (ATP-hydrolyzing) activity"/>
    <property type="evidence" value="ECO:0007669"/>
    <property type="project" value="TreeGrafter"/>
</dbReference>
<evidence type="ECO:0000313" key="3">
    <source>
        <dbReference type="Proteomes" id="UP000177622"/>
    </source>
</evidence>
<proteinExistence type="predicted"/>
<gene>
    <name evidence="2" type="ORF">PENARI_c036G00411</name>
</gene>
<dbReference type="RefSeq" id="XP_022483267.1">
    <property type="nucleotide sequence ID" value="XM_022636840.1"/>
</dbReference>
<dbReference type="InterPro" id="IPR045079">
    <property type="entry name" value="Oxoprolinase-like"/>
</dbReference>
<dbReference type="EMBL" id="LXJU01000036">
    <property type="protein sequence ID" value="OGE47810.1"/>
    <property type="molecule type" value="Genomic_DNA"/>
</dbReference>
<sequence length="65" mass="6934">MNLGYQLGSDVGGTFTDVYVFTPHGQIFMHHGTTTATNAVLEGKGARTALMVTAGHKDILALRRS</sequence>
<evidence type="ECO:0000313" key="2">
    <source>
        <dbReference type="EMBL" id="OGE47810.1"/>
    </source>
</evidence>
<dbReference type="STRING" id="1835702.A0A1F5L4B4"/>
<evidence type="ECO:0000259" key="1">
    <source>
        <dbReference type="Pfam" id="PF05378"/>
    </source>
</evidence>
<reference evidence="2 3" key="1">
    <citation type="journal article" date="2016" name="Sci. Rep.">
        <title>Penicillium arizonense, a new, genome sequenced fungal species, reveals a high chemical diversity in secreted metabolites.</title>
        <authorList>
            <person name="Grijseels S."/>
            <person name="Nielsen J.C."/>
            <person name="Randelovic M."/>
            <person name="Nielsen J."/>
            <person name="Nielsen K.F."/>
            <person name="Workman M."/>
            <person name="Frisvad J.C."/>
        </authorList>
    </citation>
    <scope>NUCLEOTIDE SEQUENCE [LARGE SCALE GENOMIC DNA]</scope>
    <source>
        <strain evidence="2 3">CBS 141311</strain>
    </source>
</reference>
<dbReference type="GO" id="GO:0006749">
    <property type="term" value="P:glutathione metabolic process"/>
    <property type="evidence" value="ECO:0007669"/>
    <property type="project" value="TreeGrafter"/>
</dbReference>
<dbReference type="GeneID" id="34581574"/>
<protein>
    <recommendedName>
        <fullName evidence="1">Hydantoinase/oxoprolinase N-terminal domain-containing protein</fullName>
    </recommendedName>
</protein>
<keyword evidence="3" id="KW-1185">Reference proteome</keyword>
<comment type="caution">
    <text evidence="2">The sequence shown here is derived from an EMBL/GenBank/DDBJ whole genome shotgun (WGS) entry which is preliminary data.</text>
</comment>
<dbReference type="GO" id="GO:0005829">
    <property type="term" value="C:cytosol"/>
    <property type="evidence" value="ECO:0007669"/>
    <property type="project" value="TreeGrafter"/>
</dbReference>